<organism evidence="3 4">
    <name type="scientific">Candidatus Tokpelaia hoelldobleri</name>
    <dbReference type="NCBI Taxonomy" id="1902579"/>
    <lineage>
        <taxon>Bacteria</taxon>
        <taxon>Pseudomonadati</taxon>
        <taxon>Pseudomonadota</taxon>
        <taxon>Alphaproteobacteria</taxon>
        <taxon>Hyphomicrobiales</taxon>
        <taxon>Candidatus Tokpelaia</taxon>
    </lineage>
</organism>
<dbReference type="STRING" id="1902579.BHV28_12110"/>
<dbReference type="EMBL" id="CP017315">
    <property type="protein sequence ID" value="AQS41897.1"/>
    <property type="molecule type" value="Genomic_DNA"/>
</dbReference>
<reference evidence="3 4" key="2">
    <citation type="journal article" date="2016" name="Sci. Rep.">
        <title>The genome of Rhizobiales bacteria in predatory ants reveals urease gene functions but no genes for nitrogen fixation.</title>
        <authorList>
            <person name="Neuvonen M.M."/>
            <person name="Tamarit D."/>
            <person name="Naslund K."/>
            <person name="Liebig J."/>
            <person name="Feldhaar H."/>
            <person name="Moran N.A."/>
            <person name="Guy L."/>
            <person name="Andersson S.G."/>
        </authorList>
    </citation>
    <scope>NUCLEOTIDE SEQUENCE [LARGE SCALE GENOMIC DNA]</scope>
    <source>
        <strain evidence="3 4">Hsal</strain>
    </source>
</reference>
<name>A0A1U9JVJ2_9HYPH</name>
<evidence type="ECO:0000256" key="1">
    <source>
        <dbReference type="SAM" id="SignalP"/>
    </source>
</evidence>
<keyword evidence="1" id="KW-0732">Signal</keyword>
<reference evidence="3 4" key="1">
    <citation type="journal article" date="2010" name="Science">
        <title>Genomic comparison of the ants Camponotus floridanus and Harpegnathos saltator.</title>
        <authorList>
            <person name="Bonasio R."/>
            <person name="Zhang G."/>
            <person name="Ye C."/>
            <person name="Mutti N.S."/>
            <person name="Fang X."/>
            <person name="Qin N."/>
            <person name="Donahue G."/>
            <person name="Yang P."/>
            <person name="Li Q."/>
            <person name="Li C."/>
            <person name="Zhang P."/>
            <person name="Huang Z."/>
            <person name="Berger S.L."/>
            <person name="Reinberg D."/>
            <person name="Wang J."/>
            <person name="Liebig J."/>
        </authorList>
    </citation>
    <scope>NUCLEOTIDE SEQUENCE [LARGE SCALE GENOMIC DNA]</scope>
    <source>
        <strain evidence="3 4">Hsal</strain>
    </source>
</reference>
<evidence type="ECO:0000259" key="2">
    <source>
        <dbReference type="Pfam" id="PF05229"/>
    </source>
</evidence>
<feature type="chain" id="PRO_5012211403" evidence="1">
    <location>
        <begin position="25"/>
        <end position="161"/>
    </location>
</feature>
<dbReference type="InterPro" id="IPR007893">
    <property type="entry name" value="Spore_coat_U/FanG"/>
</dbReference>
<evidence type="ECO:0000313" key="3">
    <source>
        <dbReference type="EMBL" id="AQS41897.1"/>
    </source>
</evidence>
<feature type="domain" description="Spore coat protein U/FanG" evidence="2">
    <location>
        <begin position="28"/>
        <end position="158"/>
    </location>
</feature>
<feature type="signal peptide" evidence="1">
    <location>
        <begin position="1"/>
        <end position="24"/>
    </location>
</feature>
<dbReference type="AlphaFoldDB" id="A0A1U9JVJ2"/>
<dbReference type="InterPro" id="IPR053167">
    <property type="entry name" value="Spore_coat_component"/>
</dbReference>
<dbReference type="KEGG" id="thd:BHV28_12110"/>
<keyword evidence="4" id="KW-1185">Reference proteome</keyword>
<sequence>MMKSVLSGLIAGVSVCLSVTAGFAATSTGNLNVTLTIVGGCGILTTTPVNFGTASYISGNLSAQGSISVVCSLNVPYTIGLDGGQSGSISARHMMNGASTVTYQLYQDSSFSTVWGNSTGQYYNGTGTGLAQVIPVYGQVAGPQAVVTGLYQDSVVVTVTY</sequence>
<proteinExistence type="predicted"/>
<protein>
    <submittedName>
        <fullName evidence="3">Secreted pili protein involved in motility and biofilm formation</fullName>
    </submittedName>
</protein>
<dbReference type="Pfam" id="PF05229">
    <property type="entry name" value="SCPU"/>
    <property type="match status" value="1"/>
</dbReference>
<gene>
    <name evidence="3" type="ORF">BHV28_12110</name>
</gene>
<dbReference type="Proteomes" id="UP000188912">
    <property type="component" value="Chromosome"/>
</dbReference>
<accession>A0A1U9JVJ2</accession>
<evidence type="ECO:0000313" key="4">
    <source>
        <dbReference type="Proteomes" id="UP000188912"/>
    </source>
</evidence>
<dbReference type="PANTHER" id="PTHR37089">
    <property type="entry name" value="PROTEIN U-RELATED"/>
    <property type="match status" value="1"/>
</dbReference>
<dbReference type="SMART" id="SM00972">
    <property type="entry name" value="SCPU"/>
    <property type="match status" value="1"/>
</dbReference>